<dbReference type="PANTHER" id="PTHR34218">
    <property type="entry name" value="PEPTIDASE S45 PENICILLIN AMIDASE"/>
    <property type="match status" value="1"/>
</dbReference>
<evidence type="ECO:0000313" key="5">
    <source>
        <dbReference type="EMBL" id="CUV10058.1"/>
    </source>
</evidence>
<dbReference type="NCBIfam" id="TIGR04183">
    <property type="entry name" value="Por_Secre_tail"/>
    <property type="match status" value="1"/>
</dbReference>
<dbReference type="EMBL" id="FAXC01000346">
    <property type="protein sequence ID" value="CUV10058.1"/>
    <property type="molecule type" value="Genomic_DNA"/>
</dbReference>
<dbReference type="GO" id="GO:0016811">
    <property type="term" value="F:hydrolase activity, acting on carbon-nitrogen (but not peptide) bonds, in linear amides"/>
    <property type="evidence" value="ECO:0007669"/>
    <property type="project" value="InterPro"/>
</dbReference>
<dbReference type="InterPro" id="IPR043146">
    <property type="entry name" value="Penicillin_amidase_N_B-knob"/>
</dbReference>
<dbReference type="InterPro" id="IPR002692">
    <property type="entry name" value="S45"/>
</dbReference>
<evidence type="ECO:0000256" key="2">
    <source>
        <dbReference type="ARBA" id="ARBA00022801"/>
    </source>
</evidence>
<comment type="similarity">
    <text evidence="1">Belongs to the peptidase S45 family.</text>
</comment>
<dbReference type="Gene3D" id="1.10.439.10">
    <property type="entry name" value="Penicillin Amidohydrolase, domain 1"/>
    <property type="match status" value="1"/>
</dbReference>
<dbReference type="InterPro" id="IPR023343">
    <property type="entry name" value="Penicillin_amidase_dom1"/>
</dbReference>
<evidence type="ECO:0000256" key="3">
    <source>
        <dbReference type="ARBA" id="ARBA00023145"/>
    </source>
</evidence>
<accession>A0A160VH25</accession>
<dbReference type="InterPro" id="IPR029055">
    <property type="entry name" value="Ntn_hydrolases_N"/>
</dbReference>
<dbReference type="Pfam" id="PF01804">
    <property type="entry name" value="Penicil_amidase"/>
    <property type="match status" value="1"/>
</dbReference>
<dbReference type="Pfam" id="PF18962">
    <property type="entry name" value="Por_Secre_tail"/>
    <property type="match status" value="1"/>
</dbReference>
<keyword evidence="2" id="KW-0378">Hydrolase</keyword>
<dbReference type="AlphaFoldDB" id="A0A160VH25"/>
<feature type="domain" description="Secretion system C-terminal sorting" evidence="4">
    <location>
        <begin position="606"/>
        <end position="681"/>
    </location>
</feature>
<gene>
    <name evidence="5" type="ORF">MGWOODY_Mmi990</name>
</gene>
<reference evidence="5" key="1">
    <citation type="submission" date="2015-10" db="EMBL/GenBank/DDBJ databases">
        <authorList>
            <person name="Gilbert D.G."/>
        </authorList>
    </citation>
    <scope>NUCLEOTIDE SEQUENCE</scope>
</reference>
<dbReference type="Gene3D" id="2.30.120.10">
    <property type="match status" value="1"/>
</dbReference>
<dbReference type="InterPro" id="IPR026444">
    <property type="entry name" value="Secre_tail"/>
</dbReference>
<dbReference type="Gene3D" id="3.60.20.10">
    <property type="entry name" value="Glutamine Phosphoribosylpyrophosphate, subunit 1, domain 1"/>
    <property type="match status" value="1"/>
</dbReference>
<dbReference type="PANTHER" id="PTHR34218:SF4">
    <property type="entry name" value="ACYL-HOMOSERINE LACTONE ACYLASE QUIP"/>
    <property type="match status" value="1"/>
</dbReference>
<dbReference type="SUPFAM" id="SSF56235">
    <property type="entry name" value="N-terminal nucleophile aminohydrolases (Ntn hydrolases)"/>
    <property type="match status" value="1"/>
</dbReference>
<evidence type="ECO:0000259" key="4">
    <source>
        <dbReference type="Pfam" id="PF18962"/>
    </source>
</evidence>
<proteinExistence type="inferred from homology"/>
<organism evidence="5">
    <name type="scientific">hydrothermal vent metagenome</name>
    <dbReference type="NCBI Taxonomy" id="652676"/>
    <lineage>
        <taxon>unclassified sequences</taxon>
        <taxon>metagenomes</taxon>
        <taxon>ecological metagenomes</taxon>
    </lineage>
</organism>
<dbReference type="GO" id="GO:0017000">
    <property type="term" value="P:antibiotic biosynthetic process"/>
    <property type="evidence" value="ECO:0007669"/>
    <property type="project" value="InterPro"/>
</dbReference>
<name>A0A160VH25_9ZZZZ</name>
<evidence type="ECO:0000256" key="1">
    <source>
        <dbReference type="ARBA" id="ARBA00006586"/>
    </source>
</evidence>
<sequence>MTLLAPDGSTIFIHRDDYGVPHIKADNEAALFFGQGFAEANDRLYQIDLNRRAATGRLAEWFGDVALDVDKDVIRTGYTDEELLNQFYASSTDVQNVVVNYIDGINAYVDTMQLHPEEFMPLQYTYMDFDTYTLTDVITFASFMARMFGKAGGEELSRLNELQNNGWNWFNENRPINDSTCTPTIPNSGSTFVQTWHYSGMTVPEEVVLGIEQRNEYVLNFRKNNGIIYKGGSFAAIVGSDFSTTGNVLLLGCPQLGGPDYDQPSRIMEIELECPTLHAGGGTIPGLPLVVQGHNEEIGWTWTSGVGDNVDTYIDSLQTMSFSDGYWHNGEWLDFEVFTDTIYTLFGYEVFTHHRTIHGPVIGAYTPLKQVYSHKMTFWLSEWQIGEYVYKMNKASNIAESIEAIIYNPFSFNVFVVDNDQNIGFWYSGYYQDRMDGIHPYLPHKGDGTEEWVGLISFENLPQTLNHEQDFITNFNNKPSEWWINGDIGPWISDYSICDRVDVINDYVTTFSSMSLDDIKSIPYAISQSAPYRGAYEFDSESIIDYNLNPPGISDLVHIDGTPSPHKNDQWSLHEAYGWKDMIFGIETASTGSDILPNEFKLFDPYPNPFNPVTNIKFSLNRNTHVQIDIVDITGRVVDNLVNNEYAAGQHTIPWIAYTIPSGVYFVRLFSLDIKETKKLLLLK</sequence>
<keyword evidence="3" id="KW-0865">Zymogen</keyword>
<protein>
    <submittedName>
        <fullName evidence="5">YapH protein</fullName>
    </submittedName>
</protein>
<dbReference type="Gene3D" id="2.60.40.4070">
    <property type="match status" value="1"/>
</dbReference>